<dbReference type="InterPro" id="IPR011990">
    <property type="entry name" value="TPR-like_helical_dom_sf"/>
</dbReference>
<name>A0ABT2W0M6_9FLAO</name>
<feature type="repeat" description="TPR" evidence="1">
    <location>
        <begin position="198"/>
        <end position="231"/>
    </location>
</feature>
<dbReference type="SUPFAM" id="SSF46894">
    <property type="entry name" value="C-terminal effector domain of the bipartite response regulators"/>
    <property type="match status" value="1"/>
</dbReference>
<dbReference type="InterPro" id="IPR019734">
    <property type="entry name" value="TPR_rpt"/>
</dbReference>
<reference evidence="4" key="1">
    <citation type="submission" date="2023-07" db="EMBL/GenBank/DDBJ databases">
        <title>Chryseobacterium sp. strain PBS4-4 Genome sequencing and assembly.</title>
        <authorList>
            <person name="Jung Y."/>
        </authorList>
    </citation>
    <scope>NUCLEOTIDE SEQUENCE [LARGE SCALE GENOMIC DNA]</scope>
    <source>
        <strain evidence="4">PBS4-4</strain>
    </source>
</reference>
<organism evidence="3 4">
    <name type="scientific">Chryseobacterium edaphi</name>
    <dbReference type="NCBI Taxonomy" id="2976532"/>
    <lineage>
        <taxon>Bacteria</taxon>
        <taxon>Pseudomonadati</taxon>
        <taxon>Bacteroidota</taxon>
        <taxon>Flavobacteriia</taxon>
        <taxon>Flavobacteriales</taxon>
        <taxon>Weeksellaceae</taxon>
        <taxon>Chryseobacterium group</taxon>
        <taxon>Chryseobacterium</taxon>
    </lineage>
</organism>
<comment type="caution">
    <text evidence="3">The sequence shown here is derived from an EMBL/GenBank/DDBJ whole genome shotgun (WGS) entry which is preliminary data.</text>
</comment>
<feature type="transmembrane region" description="Helical" evidence="2">
    <location>
        <begin position="297"/>
        <end position="317"/>
    </location>
</feature>
<sequence>MVSDDQQLLFLKEIYYKSKEIGYLDGQLPVLLMSSNIYYNTGKINEALSNLKEADALSRGTNDIDILSHIKLGRGYCFTKLGLYEKSLLEFKNALKNSQLIKSDGKRHYLRMCAYIGMFFNHLKIKEYNKETLILYAKSAYLEAKSLDRNREKVWLIQCTSNLAYAYLVSDKNQDQGVLYIKEAEKLLEGEKENKFFSSYYVAKGMLANKTKNYDEAVSYFQKSIQLNTENKHEYDLLLVYPEISASYNGLADYKNAALYLDKFKKLSDSITYVEKKAAENYFNNSKITNQSSSSMIYYYIAFGLLGVFALFVFLYFRLKQKRNISVDQNQLPEKPADDSHLVPSDDAEKKASLTKIVFSNDQDFYSEFISAYPDFIQKLLSIDTSFKTSDLEYCALIKLNFDTKQIAVFKNTSIKAVEGKKYRLKKRLSVPSDTNLYIWISQL</sequence>
<dbReference type="PROSITE" id="PS50005">
    <property type="entry name" value="TPR"/>
    <property type="match status" value="1"/>
</dbReference>
<dbReference type="SMART" id="SM00028">
    <property type="entry name" value="TPR"/>
    <property type="match status" value="2"/>
</dbReference>
<evidence type="ECO:0000313" key="3">
    <source>
        <dbReference type="EMBL" id="MCU7615808.1"/>
    </source>
</evidence>
<evidence type="ECO:0000256" key="1">
    <source>
        <dbReference type="PROSITE-ProRule" id="PRU00339"/>
    </source>
</evidence>
<keyword evidence="1" id="KW-0802">TPR repeat</keyword>
<keyword evidence="2" id="KW-0812">Transmembrane</keyword>
<proteinExistence type="predicted"/>
<evidence type="ECO:0000313" key="4">
    <source>
        <dbReference type="Proteomes" id="UP001208649"/>
    </source>
</evidence>
<protein>
    <recommendedName>
        <fullName evidence="5">Tetratricopeptide repeat protein</fullName>
    </recommendedName>
</protein>
<dbReference type="SUPFAM" id="SSF48452">
    <property type="entry name" value="TPR-like"/>
    <property type="match status" value="2"/>
</dbReference>
<evidence type="ECO:0008006" key="5">
    <source>
        <dbReference type="Google" id="ProtNLM"/>
    </source>
</evidence>
<accession>A0ABT2W0M6</accession>
<dbReference type="RefSeq" id="WP_263001085.1">
    <property type="nucleotide sequence ID" value="NZ_JAOTEM010000001.1"/>
</dbReference>
<evidence type="ECO:0000256" key="2">
    <source>
        <dbReference type="SAM" id="Phobius"/>
    </source>
</evidence>
<dbReference type="Pfam" id="PF13181">
    <property type="entry name" value="TPR_8"/>
    <property type="match status" value="1"/>
</dbReference>
<gene>
    <name evidence="3" type="ORF">NZ698_01240</name>
</gene>
<dbReference type="Gene3D" id="1.25.40.10">
    <property type="entry name" value="Tetratricopeptide repeat domain"/>
    <property type="match status" value="2"/>
</dbReference>
<dbReference type="InterPro" id="IPR016032">
    <property type="entry name" value="Sig_transdc_resp-reg_C-effctor"/>
</dbReference>
<dbReference type="Proteomes" id="UP001208649">
    <property type="component" value="Unassembled WGS sequence"/>
</dbReference>
<keyword evidence="2" id="KW-0472">Membrane</keyword>
<dbReference type="EMBL" id="JAOTEM010000001">
    <property type="protein sequence ID" value="MCU7615808.1"/>
    <property type="molecule type" value="Genomic_DNA"/>
</dbReference>
<keyword evidence="2" id="KW-1133">Transmembrane helix</keyword>
<keyword evidence="4" id="KW-1185">Reference proteome</keyword>